<dbReference type="InterPro" id="IPR014755">
    <property type="entry name" value="Cu-Rt/internalin_Ig-like"/>
</dbReference>
<dbReference type="AlphaFoldDB" id="A0A094QKQ8"/>
<dbReference type="SUPFAM" id="SSF81296">
    <property type="entry name" value="E set domains"/>
    <property type="match status" value="1"/>
</dbReference>
<organism evidence="5">
    <name type="scientific">freshwater metagenome</name>
    <dbReference type="NCBI Taxonomy" id="449393"/>
    <lineage>
        <taxon>unclassified sequences</taxon>
        <taxon>metagenomes</taxon>
        <taxon>ecological metagenomes</taxon>
    </lineage>
</organism>
<evidence type="ECO:0000259" key="4">
    <source>
        <dbReference type="Pfam" id="PF04234"/>
    </source>
</evidence>
<feature type="transmembrane region" description="Helical" evidence="3">
    <location>
        <begin position="133"/>
        <end position="157"/>
    </location>
</feature>
<evidence type="ECO:0000256" key="3">
    <source>
        <dbReference type="SAM" id="Phobius"/>
    </source>
</evidence>
<dbReference type="GO" id="GO:0042597">
    <property type="term" value="C:periplasmic space"/>
    <property type="evidence" value="ECO:0007669"/>
    <property type="project" value="InterPro"/>
</dbReference>
<proteinExistence type="predicted"/>
<dbReference type="EMBL" id="JNSK01000109">
    <property type="protein sequence ID" value="KGA15021.1"/>
    <property type="molecule type" value="Genomic_DNA"/>
</dbReference>
<accession>A0A094QKQ8</accession>
<keyword evidence="3" id="KW-0812">Transmembrane</keyword>
<name>A0A094QKQ8_9ZZZZ</name>
<comment type="caution">
    <text evidence="5">The sequence shown here is derived from an EMBL/GenBank/DDBJ whole genome shotgun (WGS) entry which is preliminary data.</text>
</comment>
<feature type="domain" description="CopC" evidence="4">
    <location>
        <begin position="16"/>
        <end position="106"/>
    </location>
</feature>
<reference evidence="5" key="1">
    <citation type="submission" date="2014-05" db="EMBL/GenBank/DDBJ databases">
        <title>Key roles for freshwater Actinobacteria revealed by deep metagenomic sequencing.</title>
        <authorList>
            <person name="Ghai R."/>
            <person name="Mizuno C.M."/>
            <person name="Picazo A."/>
            <person name="Camacho A."/>
            <person name="Rodriguez-Valera F."/>
        </authorList>
    </citation>
    <scope>NUCLEOTIDE SEQUENCE</scope>
</reference>
<keyword evidence="3" id="KW-0472">Membrane</keyword>
<gene>
    <name evidence="5" type="ORF">GM50_18285</name>
</gene>
<protein>
    <recommendedName>
        <fullName evidence="4">CopC domain-containing protein</fullName>
    </recommendedName>
</protein>
<dbReference type="GO" id="GO:0046688">
    <property type="term" value="P:response to copper ion"/>
    <property type="evidence" value="ECO:0007669"/>
    <property type="project" value="InterPro"/>
</dbReference>
<dbReference type="Gene3D" id="2.60.40.1220">
    <property type="match status" value="1"/>
</dbReference>
<dbReference type="GO" id="GO:0005507">
    <property type="term" value="F:copper ion binding"/>
    <property type="evidence" value="ECO:0007669"/>
    <property type="project" value="InterPro"/>
</dbReference>
<keyword evidence="2" id="KW-0186">Copper</keyword>
<evidence type="ECO:0000256" key="2">
    <source>
        <dbReference type="ARBA" id="ARBA00023008"/>
    </source>
</evidence>
<keyword evidence="3" id="KW-1133">Transmembrane helix</keyword>
<keyword evidence="1" id="KW-0732">Signal</keyword>
<dbReference type="InterPro" id="IPR007348">
    <property type="entry name" value="CopC_dom"/>
</dbReference>
<sequence length="164" mass="17565">MLLFTLLGTTATFANTLVSTSPMSGSTLSVSPTSVTVTGQLPLLPEANEILVTDQNGVRVDDGTIMVNDVSATVGLRPLTESGFYTVTYLLYAEADAPLQGSYRFKYQVPITIVPENPTPEPTVSQAPASSSWATNIFVIFLLLMAIAVTVGLSLYARKLFNNR</sequence>
<dbReference type="Pfam" id="PF04234">
    <property type="entry name" value="CopC"/>
    <property type="match status" value="1"/>
</dbReference>
<evidence type="ECO:0000256" key="1">
    <source>
        <dbReference type="ARBA" id="ARBA00022729"/>
    </source>
</evidence>
<evidence type="ECO:0000313" key="5">
    <source>
        <dbReference type="EMBL" id="KGA15021.1"/>
    </source>
</evidence>
<dbReference type="InterPro" id="IPR014756">
    <property type="entry name" value="Ig_E-set"/>
</dbReference>